<name>A0ABN6MLV1_9BACT</name>
<organism evidence="4 5">
    <name type="scientific">Anaeromyxobacter oryzae</name>
    <dbReference type="NCBI Taxonomy" id="2918170"/>
    <lineage>
        <taxon>Bacteria</taxon>
        <taxon>Pseudomonadati</taxon>
        <taxon>Myxococcota</taxon>
        <taxon>Myxococcia</taxon>
        <taxon>Myxococcales</taxon>
        <taxon>Cystobacterineae</taxon>
        <taxon>Anaeromyxobacteraceae</taxon>
        <taxon>Anaeromyxobacter</taxon>
    </lineage>
</organism>
<dbReference type="Pfam" id="PF13084">
    <property type="entry name" value="DUF3943"/>
    <property type="match status" value="1"/>
</dbReference>
<keyword evidence="2" id="KW-0732">Signal</keyword>
<feature type="domain" description="DUF3943" evidence="3">
    <location>
        <begin position="150"/>
        <end position="250"/>
    </location>
</feature>
<feature type="signal peptide" evidence="2">
    <location>
        <begin position="1"/>
        <end position="25"/>
    </location>
</feature>
<dbReference type="InterPro" id="IPR025079">
    <property type="entry name" value="DUF3943"/>
</dbReference>
<dbReference type="Proteomes" id="UP001162891">
    <property type="component" value="Chromosome"/>
</dbReference>
<gene>
    <name evidence="4" type="ORF">AMOR_10140</name>
</gene>
<dbReference type="RefSeq" id="WP_248359135.1">
    <property type="nucleotide sequence ID" value="NZ_AP025591.1"/>
</dbReference>
<sequence length="515" mass="53647">MFSVRFGARALVAAALAVVSAPVRAVDSSGAAGGAETSAAEGRASEVSKPLPPREGKVPATADGGTGSLVTSVLPPRPEIPGVDIPVPGATVTRDAMQLPRVPSEERRLAVAISEAAAVQVSMMAWNRWVGAAPWAKISGDSIRNNLRSAWVLDGDTFWVNQFGHAYQGTWTYGAARSAGLGFWTSAAFPVVQSAIWELTGETTPPSVNDQITTSVSGVVLGEALWRFAEALRADGGTVNEVLAGVLSPMSAINAHVLGRTDRPPPSARWVLELGGIAGDAPRANWPTSNPPRAYAGIDFTWGLPGDPDLTLDEPFDHFVLEASYGAAADPVATIRARGLLVGERLEPQQDVRGLWGLFLSYDFDTTGPYRISTAAVGVGTSGRAELAPHLALEATGIASAVLMGAAGHVPSLPEGRDYRFGPGEQLLLDVRLRADPRVSGGVTFRQYLLVGDGPGNGTELVLEATAGILFRIAGPHAIGAEATRYHHRGQDGAGPMATDGGTALRVYYAIASGG</sequence>
<dbReference type="EMBL" id="AP025591">
    <property type="protein sequence ID" value="BDG02018.1"/>
    <property type="molecule type" value="Genomic_DNA"/>
</dbReference>
<feature type="compositionally biased region" description="Low complexity" evidence="1">
    <location>
        <begin position="27"/>
        <end position="42"/>
    </location>
</feature>
<reference evidence="5" key="1">
    <citation type="journal article" date="2022" name="Int. J. Syst. Evol. Microbiol.">
        <title>Anaeromyxobacter oryzae sp. nov., Anaeromyxobacter diazotrophicus sp. nov. and Anaeromyxobacter paludicola sp. nov., isolated from paddy soils.</title>
        <authorList>
            <person name="Itoh H."/>
            <person name="Xu Z."/>
            <person name="Mise K."/>
            <person name="Masuda Y."/>
            <person name="Ushijima N."/>
            <person name="Hayakawa C."/>
            <person name="Shiratori Y."/>
            <person name="Senoo K."/>
        </authorList>
    </citation>
    <scope>NUCLEOTIDE SEQUENCE [LARGE SCALE GENOMIC DNA]</scope>
    <source>
        <strain evidence="5">Red232</strain>
    </source>
</reference>
<keyword evidence="5" id="KW-1185">Reference proteome</keyword>
<proteinExistence type="predicted"/>
<evidence type="ECO:0000256" key="1">
    <source>
        <dbReference type="SAM" id="MobiDB-lite"/>
    </source>
</evidence>
<evidence type="ECO:0000256" key="2">
    <source>
        <dbReference type="SAM" id="SignalP"/>
    </source>
</evidence>
<feature type="chain" id="PRO_5046144263" description="DUF3943 domain-containing protein" evidence="2">
    <location>
        <begin position="26"/>
        <end position="515"/>
    </location>
</feature>
<evidence type="ECO:0000313" key="4">
    <source>
        <dbReference type="EMBL" id="BDG02018.1"/>
    </source>
</evidence>
<evidence type="ECO:0000313" key="5">
    <source>
        <dbReference type="Proteomes" id="UP001162891"/>
    </source>
</evidence>
<evidence type="ECO:0000259" key="3">
    <source>
        <dbReference type="Pfam" id="PF13084"/>
    </source>
</evidence>
<feature type="region of interest" description="Disordered" evidence="1">
    <location>
        <begin position="27"/>
        <end position="69"/>
    </location>
</feature>
<protein>
    <recommendedName>
        <fullName evidence="3">DUF3943 domain-containing protein</fullName>
    </recommendedName>
</protein>
<accession>A0ABN6MLV1</accession>